<dbReference type="Pfam" id="PF12146">
    <property type="entry name" value="Hydrolase_4"/>
    <property type="match status" value="1"/>
</dbReference>
<dbReference type="SUPFAM" id="SSF53474">
    <property type="entry name" value="alpha/beta-Hydrolases"/>
    <property type="match status" value="1"/>
</dbReference>
<comment type="caution">
    <text evidence="2">The sequence shown here is derived from an EMBL/GenBank/DDBJ whole genome shotgun (WGS) entry which is preliminary data.</text>
</comment>
<evidence type="ECO:0000259" key="1">
    <source>
        <dbReference type="Pfam" id="PF12146"/>
    </source>
</evidence>
<gene>
    <name evidence="2" type="ORF">ENC19_15925</name>
</gene>
<protein>
    <submittedName>
        <fullName evidence="2">Alpha/beta hydrolase</fullName>
    </submittedName>
</protein>
<evidence type="ECO:0000313" key="2">
    <source>
        <dbReference type="EMBL" id="NGM14053.1"/>
    </source>
</evidence>
<dbReference type="Proteomes" id="UP000478148">
    <property type="component" value="Unassembled WGS sequence"/>
</dbReference>
<keyword evidence="3" id="KW-1185">Reference proteome</keyword>
<organism evidence="2 3">
    <name type="scientific">Verrucosispora sioxanthis</name>
    <dbReference type="NCBI Taxonomy" id="2499994"/>
    <lineage>
        <taxon>Bacteria</taxon>
        <taxon>Bacillati</taxon>
        <taxon>Actinomycetota</taxon>
        <taxon>Actinomycetes</taxon>
        <taxon>Micromonosporales</taxon>
        <taxon>Micromonosporaceae</taxon>
        <taxon>Micromonospora</taxon>
    </lineage>
</organism>
<sequence>MLEGGSVRKQTVEIEAAGALLAGTLTRPDVDGRRPAALLVNGSGPIDRDSAMPGLALGLGPALAVALADEDCVVLRYDKRGVGSSQGDYLGTGFHDECRDAAAALAALRAHPAVDPERVFVVGHSTGAVVAANLVRAVRPPAGYVLLAGAAQPGDQVMAWQSERIAATLPRLLRPLGPVLVRRQARERDRIRRSTADRHDRMPRSRLTDRWLREYLAHDPRPDLAAIDRPVLAITGGKDVQVDPADVPRIGRLVTGQFDGELPTDLTHLLRRDCGPPGLWRYRGQLRRPIDDWVIRRVVAWARIRLAN</sequence>
<evidence type="ECO:0000313" key="3">
    <source>
        <dbReference type="Proteomes" id="UP000478148"/>
    </source>
</evidence>
<accession>A0A6M1L7J9</accession>
<dbReference type="PANTHER" id="PTHR43265:SF1">
    <property type="entry name" value="ESTERASE ESTD"/>
    <property type="match status" value="1"/>
</dbReference>
<dbReference type="Gene3D" id="3.40.50.1820">
    <property type="entry name" value="alpha/beta hydrolase"/>
    <property type="match status" value="1"/>
</dbReference>
<dbReference type="InterPro" id="IPR029058">
    <property type="entry name" value="AB_hydrolase_fold"/>
</dbReference>
<reference evidence="2 3" key="1">
    <citation type="submission" date="2020-02" db="EMBL/GenBank/DDBJ databases">
        <title>Draft Genome Sequence of Verrucosispora sp. Strain CWR15, Isolated from Gulf of Mexico Sponge.</title>
        <authorList>
            <person name="Kennedy S.J."/>
            <person name="Cella E."/>
            <person name="Azarian T."/>
            <person name="Baker B.J."/>
            <person name="Shaw L.N."/>
        </authorList>
    </citation>
    <scope>NUCLEOTIDE SEQUENCE [LARGE SCALE GENOMIC DNA]</scope>
    <source>
        <strain evidence="2 3">CWR15</strain>
    </source>
</reference>
<feature type="domain" description="Serine aminopeptidase S33" evidence="1">
    <location>
        <begin position="63"/>
        <end position="246"/>
    </location>
</feature>
<name>A0A6M1L7J9_9ACTN</name>
<dbReference type="InterPro" id="IPR053145">
    <property type="entry name" value="AB_hydrolase_Est10"/>
</dbReference>
<dbReference type="PANTHER" id="PTHR43265">
    <property type="entry name" value="ESTERASE ESTD"/>
    <property type="match status" value="1"/>
</dbReference>
<proteinExistence type="predicted"/>
<dbReference type="AlphaFoldDB" id="A0A6M1L7J9"/>
<dbReference type="InterPro" id="IPR022742">
    <property type="entry name" value="Hydrolase_4"/>
</dbReference>
<keyword evidence="2" id="KW-0378">Hydrolase</keyword>
<dbReference type="EMBL" id="SAIY01000005">
    <property type="protein sequence ID" value="NGM14053.1"/>
    <property type="molecule type" value="Genomic_DNA"/>
</dbReference>
<dbReference type="GO" id="GO:0052689">
    <property type="term" value="F:carboxylic ester hydrolase activity"/>
    <property type="evidence" value="ECO:0007669"/>
    <property type="project" value="TreeGrafter"/>
</dbReference>